<evidence type="ECO:0000256" key="2">
    <source>
        <dbReference type="ARBA" id="ARBA00022475"/>
    </source>
</evidence>
<proteinExistence type="predicted"/>
<keyword evidence="4 6" id="KW-1133">Transmembrane helix</keyword>
<comment type="subcellular location">
    <subcellularLocation>
        <location evidence="1">Cell membrane</location>
        <topology evidence="1">Multi-pass membrane protein</topology>
    </subcellularLocation>
</comment>
<feature type="transmembrane region" description="Helical" evidence="6">
    <location>
        <begin position="412"/>
        <end position="430"/>
    </location>
</feature>
<organism evidence="7 8">
    <name type="scientific">Bacillus taeanensis</name>
    <dbReference type="NCBI Taxonomy" id="273032"/>
    <lineage>
        <taxon>Bacteria</taxon>
        <taxon>Bacillati</taxon>
        <taxon>Bacillota</taxon>
        <taxon>Bacilli</taxon>
        <taxon>Bacillales</taxon>
        <taxon>Bacillaceae</taxon>
        <taxon>Bacillus</taxon>
    </lineage>
</organism>
<gene>
    <name evidence="7" type="ORF">DS031_07990</name>
</gene>
<dbReference type="EMBL" id="QOCW01000006">
    <property type="protein sequence ID" value="RBW70123.1"/>
    <property type="molecule type" value="Genomic_DNA"/>
</dbReference>
<feature type="transmembrane region" description="Helical" evidence="6">
    <location>
        <begin position="341"/>
        <end position="359"/>
    </location>
</feature>
<comment type="caution">
    <text evidence="7">The sequence shown here is derived from an EMBL/GenBank/DDBJ whole genome shotgun (WGS) entry which is preliminary data.</text>
</comment>
<dbReference type="GO" id="GO:0022857">
    <property type="term" value="F:transmembrane transporter activity"/>
    <property type="evidence" value="ECO:0007669"/>
    <property type="project" value="InterPro"/>
</dbReference>
<dbReference type="PANTHER" id="PTHR42770:SF7">
    <property type="entry name" value="MEMBRANE PROTEIN"/>
    <property type="match status" value="1"/>
</dbReference>
<sequence>MEQRTELKKTLKPHWVWAIAFGSAVGWGAFVLPVDWMGMAGPLGVITGFSIGAVLMIIIGVSYGFLIEKLPVSGGEFAYAYFGFGRHHAYFSGWFLALGYMCIVALNASALALLAKFVLPGIAKQGLLYNIAGWDVYAGEVAIACTALVVFAYLNIRGTSLSGLAQFIFCMTLIVGVILLTIGMFLHPTSSVTNIQPYFKPGVSTISAIIAIVAISPWAYVGFDNIPQAAEEFDFPPKKAFTLIVLALICAGITYSLTVLATAVAMPWQSLIEQQSIWGTGEVVESAYGKIGISLLAISLCMGIFTGLNGFYVSTSRLLFAMGRAKILPKAFATLHSKYETPYVGIIFTCMICLFAPFFGRQVLLWIVDMSAIGVTIAYFYCCAVAFKFFSWSATASLSQDSAVTVSPLRKFISLLGLLSSLGFFLLLVVPGSPGFLGTPSWIALFAWVVIGIAFYTVKQKEFNAIPKATLDYYILGIENETSKATAAAREEDEVALTKTPPEVENLH</sequence>
<feature type="transmembrane region" description="Helical" evidence="6">
    <location>
        <begin position="287"/>
        <end position="305"/>
    </location>
</feature>
<feature type="transmembrane region" description="Helical" evidence="6">
    <location>
        <begin position="43"/>
        <end position="66"/>
    </location>
</feature>
<feature type="transmembrane region" description="Helical" evidence="6">
    <location>
        <begin position="127"/>
        <end position="154"/>
    </location>
</feature>
<accession>A0A366Y133</accession>
<reference evidence="7 8" key="1">
    <citation type="submission" date="2018-07" db="EMBL/GenBank/DDBJ databases">
        <title>Lottiidibacillus patelloidae gen. nov., sp. nov., isolated from the intestinal tract of a marine limpet and the reclassification of B. taeanensis BH030017T, B. algicola KMM 3737T and B. hwajinpoensis SW-72T as genus Lottiidibacillus.</title>
        <authorList>
            <person name="Liu R."/>
            <person name="Huang Z."/>
        </authorList>
    </citation>
    <scope>NUCLEOTIDE SEQUENCE [LARGE SCALE GENOMIC DNA]</scope>
    <source>
        <strain evidence="7 8">BH030017</strain>
    </source>
</reference>
<feature type="transmembrane region" description="Helical" evidence="6">
    <location>
        <begin position="166"/>
        <end position="186"/>
    </location>
</feature>
<evidence type="ECO:0000256" key="3">
    <source>
        <dbReference type="ARBA" id="ARBA00022692"/>
    </source>
</evidence>
<evidence type="ECO:0000256" key="1">
    <source>
        <dbReference type="ARBA" id="ARBA00004651"/>
    </source>
</evidence>
<name>A0A366Y133_9BACI</name>
<keyword evidence="5 6" id="KW-0472">Membrane</keyword>
<keyword evidence="3 6" id="KW-0812">Transmembrane</keyword>
<dbReference type="PANTHER" id="PTHR42770">
    <property type="entry name" value="AMINO ACID TRANSPORTER-RELATED"/>
    <property type="match status" value="1"/>
</dbReference>
<evidence type="ECO:0000313" key="8">
    <source>
        <dbReference type="Proteomes" id="UP000253314"/>
    </source>
</evidence>
<evidence type="ECO:0000256" key="4">
    <source>
        <dbReference type="ARBA" id="ARBA00022989"/>
    </source>
</evidence>
<feature type="transmembrane region" description="Helical" evidence="6">
    <location>
        <begin position="15"/>
        <end position="36"/>
    </location>
</feature>
<dbReference type="GO" id="GO:0005886">
    <property type="term" value="C:plasma membrane"/>
    <property type="evidence" value="ECO:0007669"/>
    <property type="project" value="UniProtKB-SubCell"/>
</dbReference>
<dbReference type="RefSeq" id="WP_113805412.1">
    <property type="nucleotide sequence ID" value="NZ_QOCW01000006.1"/>
</dbReference>
<dbReference type="Gene3D" id="1.20.1740.10">
    <property type="entry name" value="Amino acid/polyamine transporter I"/>
    <property type="match status" value="1"/>
</dbReference>
<dbReference type="PIRSF" id="PIRSF006060">
    <property type="entry name" value="AA_transporter"/>
    <property type="match status" value="1"/>
</dbReference>
<feature type="transmembrane region" description="Helical" evidence="6">
    <location>
        <begin position="240"/>
        <end position="266"/>
    </location>
</feature>
<evidence type="ECO:0000256" key="6">
    <source>
        <dbReference type="SAM" id="Phobius"/>
    </source>
</evidence>
<dbReference type="OrthoDB" id="3181223at2"/>
<evidence type="ECO:0000256" key="5">
    <source>
        <dbReference type="ARBA" id="ARBA00023136"/>
    </source>
</evidence>
<dbReference type="Proteomes" id="UP000253314">
    <property type="component" value="Unassembled WGS sequence"/>
</dbReference>
<keyword evidence="2" id="KW-1003">Cell membrane</keyword>
<keyword evidence="8" id="KW-1185">Reference proteome</keyword>
<evidence type="ECO:0000313" key="7">
    <source>
        <dbReference type="EMBL" id="RBW70123.1"/>
    </source>
</evidence>
<protein>
    <submittedName>
        <fullName evidence="7">APC family permease</fullName>
    </submittedName>
</protein>
<feature type="transmembrane region" description="Helical" evidence="6">
    <location>
        <begin position="365"/>
        <end position="391"/>
    </location>
</feature>
<dbReference type="Pfam" id="PF13520">
    <property type="entry name" value="AA_permease_2"/>
    <property type="match status" value="1"/>
</dbReference>
<dbReference type="InterPro" id="IPR002293">
    <property type="entry name" value="AA/rel_permease1"/>
</dbReference>
<feature type="transmembrane region" description="Helical" evidence="6">
    <location>
        <begin position="198"/>
        <end position="220"/>
    </location>
</feature>
<feature type="transmembrane region" description="Helical" evidence="6">
    <location>
        <begin position="94"/>
        <end position="115"/>
    </location>
</feature>
<dbReference type="AlphaFoldDB" id="A0A366Y133"/>
<feature type="transmembrane region" description="Helical" evidence="6">
    <location>
        <begin position="442"/>
        <end position="458"/>
    </location>
</feature>
<dbReference type="InterPro" id="IPR050367">
    <property type="entry name" value="APC_superfamily"/>
</dbReference>